<name>A0ACC1MK66_9HYPO</name>
<reference evidence="1" key="1">
    <citation type="submission" date="2022-08" db="EMBL/GenBank/DDBJ databases">
        <title>Genome Sequence of Lecanicillium fungicola.</title>
        <authorList>
            <person name="Buettner E."/>
        </authorList>
    </citation>
    <scope>NUCLEOTIDE SEQUENCE</scope>
    <source>
        <strain evidence="1">Babe33</strain>
    </source>
</reference>
<comment type="caution">
    <text evidence="1">The sequence shown here is derived from an EMBL/GenBank/DDBJ whole genome shotgun (WGS) entry which is preliminary data.</text>
</comment>
<protein>
    <submittedName>
        <fullName evidence="1">Uncharacterized protein</fullName>
    </submittedName>
</protein>
<evidence type="ECO:0000313" key="2">
    <source>
        <dbReference type="Proteomes" id="UP001143910"/>
    </source>
</evidence>
<dbReference type="EMBL" id="JANJQO010002410">
    <property type="protein sequence ID" value="KAJ2967078.1"/>
    <property type="molecule type" value="Genomic_DNA"/>
</dbReference>
<accession>A0ACC1MK66</accession>
<organism evidence="1 2">
    <name type="scientific">Zarea fungicola</name>
    <dbReference type="NCBI Taxonomy" id="93591"/>
    <lineage>
        <taxon>Eukaryota</taxon>
        <taxon>Fungi</taxon>
        <taxon>Dikarya</taxon>
        <taxon>Ascomycota</taxon>
        <taxon>Pezizomycotina</taxon>
        <taxon>Sordariomycetes</taxon>
        <taxon>Hypocreomycetidae</taxon>
        <taxon>Hypocreales</taxon>
        <taxon>Cordycipitaceae</taxon>
        <taxon>Zarea</taxon>
    </lineage>
</organism>
<evidence type="ECO:0000313" key="1">
    <source>
        <dbReference type="EMBL" id="KAJ2967078.1"/>
    </source>
</evidence>
<gene>
    <name evidence="1" type="ORF">NQ176_g9842</name>
</gene>
<proteinExistence type="predicted"/>
<dbReference type="Proteomes" id="UP001143910">
    <property type="component" value="Unassembled WGS sequence"/>
</dbReference>
<sequence>MSAWPAPDLHPTRVLAQQTACLGKSLRTIYSRPRGIIQDTLGNIIMAEGKGLTRVEFNDAEGMDLCIKSSKQLVSDATLNHGVALTADGKTLFASSVNDVFVYTYDAETGSAGPARNVITGMAQTDHVTRTLYIPPANPDLLLVSRGSNDNIDNGTAEIGSGRSQIRIFKVQDLIDANQAVDYTKGDVLGWGLRNSVGVTQDPTTGNIWSVENSIDQMHRFGDDIHNSNPGEELNFHGRPNDTSGYHHGRNFGYPGCVSIFDTSNIKDYFNGTRTPSVGAQMAGDHLPQYDDGWCRRHATPPRITFGSHLAPLDIKFLPDGSAALISFHGSWNRQPPNGYRLSRVSFANGNPIKRSHENDAEEMLIWNADNADCQKHCFRPVGLTLDKKKRLFMTSDATGELFLVSGTEKRGVTAAP</sequence>
<keyword evidence="2" id="KW-1185">Reference proteome</keyword>